<proteinExistence type="predicted"/>
<organism evidence="2 4">
    <name type="scientific">Chitinophaga sancti</name>
    <dbReference type="NCBI Taxonomy" id="1004"/>
    <lineage>
        <taxon>Bacteria</taxon>
        <taxon>Pseudomonadati</taxon>
        <taxon>Bacteroidota</taxon>
        <taxon>Chitinophagia</taxon>
        <taxon>Chitinophagales</taxon>
        <taxon>Chitinophagaceae</taxon>
        <taxon>Chitinophaga</taxon>
    </lineage>
</organism>
<gene>
    <name evidence="2" type="ORF">SAMN05661012_05858</name>
    <name evidence="3" type="ORF">SR876_00550</name>
</gene>
<dbReference type="PANTHER" id="PTHR30005:SF0">
    <property type="entry name" value="RETROGRADE REGULATION PROTEIN 2"/>
    <property type="match status" value="1"/>
</dbReference>
<dbReference type="InterPro" id="IPR043129">
    <property type="entry name" value="ATPase_NBD"/>
</dbReference>
<dbReference type="InterPro" id="IPR050273">
    <property type="entry name" value="GppA/Ppx_hydrolase"/>
</dbReference>
<evidence type="ECO:0000313" key="2">
    <source>
        <dbReference type="EMBL" id="SFW86205.1"/>
    </source>
</evidence>
<evidence type="ECO:0000259" key="1">
    <source>
        <dbReference type="Pfam" id="PF02541"/>
    </source>
</evidence>
<sequence>MRLAVIDLGTNTFHLLIAEGIDKILYKTTVPVLLGQGRINQHIIIPEAMERGIRTLSQFKATIDSYQADVVKAVATSAVRSAENGQEFVDKAAETGIHIEVISGEAEAGYIFKGVMATGLIQQTTLVMDIGGGSTEFIICNPQGELWKKSYNIGAARLMQAYFHADPLGEDEHRSILNLLDNTLTDLKVACAAHTPSLLVGSAGAFESFAALLNDGNEISGVPSASLDIDQYKTLSKHLITSTHQERAGMKGLISLRVDMIVIAAIITDYVLEHMDINRLSLSAYDLKWGILADQLLGKHG</sequence>
<evidence type="ECO:0000313" key="3">
    <source>
        <dbReference type="EMBL" id="WQG89967.1"/>
    </source>
</evidence>
<dbReference type="InterPro" id="IPR003695">
    <property type="entry name" value="Ppx_GppA_N"/>
</dbReference>
<feature type="domain" description="Ppx/GppA phosphatase N-terminal" evidence="1">
    <location>
        <begin position="23"/>
        <end position="297"/>
    </location>
</feature>
<reference evidence="2 4" key="1">
    <citation type="submission" date="2016-11" db="EMBL/GenBank/DDBJ databases">
        <authorList>
            <person name="Jaros S."/>
            <person name="Januszkiewicz K."/>
            <person name="Wedrychowicz H."/>
        </authorList>
    </citation>
    <scope>NUCLEOTIDE SEQUENCE [LARGE SCALE GENOMIC DNA]</scope>
    <source>
        <strain evidence="2 4">DSM 784</strain>
    </source>
</reference>
<accession>A0A1K1SQP6</accession>
<reference evidence="3 5" key="2">
    <citation type="submission" date="2023-11" db="EMBL/GenBank/DDBJ databases">
        <title>MicrobeMod: A computational toolkit for identifying prokaryotic methylation and restriction-modification with nanopore sequencing.</title>
        <authorList>
            <person name="Crits-Christoph A."/>
            <person name="Kang S.C."/>
            <person name="Lee H."/>
            <person name="Ostrov N."/>
        </authorList>
    </citation>
    <scope>NUCLEOTIDE SEQUENCE [LARGE SCALE GENOMIC DNA]</scope>
    <source>
        <strain evidence="3 5">ATCC 23090</strain>
    </source>
</reference>
<dbReference type="EMBL" id="CP140154">
    <property type="protein sequence ID" value="WQG89967.1"/>
    <property type="molecule type" value="Genomic_DNA"/>
</dbReference>
<dbReference type="RefSeq" id="WP_072365255.1">
    <property type="nucleotide sequence ID" value="NZ_CP139972.1"/>
</dbReference>
<name>A0A1K1SQP6_9BACT</name>
<dbReference type="EMBL" id="FPIZ01000028">
    <property type="protein sequence ID" value="SFW86205.1"/>
    <property type="molecule type" value="Genomic_DNA"/>
</dbReference>
<dbReference type="OrthoDB" id="9814545at2"/>
<evidence type="ECO:0000313" key="5">
    <source>
        <dbReference type="Proteomes" id="UP001326715"/>
    </source>
</evidence>
<evidence type="ECO:0000313" key="4">
    <source>
        <dbReference type="Proteomes" id="UP000183788"/>
    </source>
</evidence>
<dbReference type="GO" id="GO:0016462">
    <property type="term" value="F:pyrophosphatase activity"/>
    <property type="evidence" value="ECO:0007669"/>
    <property type="project" value="TreeGrafter"/>
</dbReference>
<dbReference type="Proteomes" id="UP000183788">
    <property type="component" value="Unassembled WGS sequence"/>
</dbReference>
<dbReference type="PANTHER" id="PTHR30005">
    <property type="entry name" value="EXOPOLYPHOSPHATASE"/>
    <property type="match status" value="1"/>
</dbReference>
<protein>
    <submittedName>
        <fullName evidence="2 3">Exopolyphosphatase</fullName>
    </submittedName>
</protein>
<dbReference type="AlphaFoldDB" id="A0A1K1SQP6"/>
<dbReference type="Gene3D" id="3.30.420.40">
    <property type="match status" value="1"/>
</dbReference>
<dbReference type="SUPFAM" id="SSF53067">
    <property type="entry name" value="Actin-like ATPase domain"/>
    <property type="match status" value="2"/>
</dbReference>
<dbReference type="CDD" id="cd24055">
    <property type="entry name" value="ASKHA_NBD_ChPPX-like"/>
    <property type="match status" value="1"/>
</dbReference>
<dbReference type="STRING" id="1004.SAMN05661012_05858"/>
<keyword evidence="5" id="KW-1185">Reference proteome</keyword>
<dbReference type="Pfam" id="PF02541">
    <property type="entry name" value="Ppx-GppA"/>
    <property type="match status" value="1"/>
</dbReference>
<dbReference type="Gene3D" id="3.30.420.150">
    <property type="entry name" value="Exopolyphosphatase. Domain 2"/>
    <property type="match status" value="1"/>
</dbReference>
<dbReference type="Proteomes" id="UP001326715">
    <property type="component" value="Chromosome"/>
</dbReference>